<dbReference type="Gene3D" id="3.40.630.10">
    <property type="entry name" value="Zn peptidases"/>
    <property type="match status" value="1"/>
</dbReference>
<dbReference type="Pfam" id="PF04389">
    <property type="entry name" value="Peptidase_M28"/>
    <property type="match status" value="1"/>
</dbReference>
<evidence type="ECO:0000259" key="2">
    <source>
        <dbReference type="Pfam" id="PF04389"/>
    </source>
</evidence>
<dbReference type="EMBL" id="MBUA01000032">
    <property type="protein sequence ID" value="MBC6493190.1"/>
    <property type="molecule type" value="Genomic_DNA"/>
</dbReference>
<keyword evidence="1" id="KW-0732">Signal</keyword>
<keyword evidence="4" id="KW-1185">Reference proteome</keyword>
<gene>
    <name evidence="3" type="ORF">BC349_19215</name>
</gene>
<sequence>MRIWFILFCSLLLQVSACTPRPVNQSDGSASGLVRSAFVTEAEILSILSYLTHDSLNGRSAGTIENRQVTQYLADYFSSIGLKPLLDEHFINTFYTNDNDTGYSISNVIGYLRGSSKPDEYILVSAHFDHVVSGFYNQVDKIYNGANDNASGTTAMMMLAKHYALTETNKRSIIFCAFNGEESGLLGSQDLAQKLPAGKIVAGINLEMLGVPQYGKRSLMVTGMKKSNLAGIMRSNLKGTGIRLLNEKGDLFERSDNYPFASKGVPAHSIMASDDRDRCYHQGCDELKRIDIRNMADLTNAIIVAISTIVEGTDTPGRIVLK</sequence>
<dbReference type="InterPro" id="IPR045175">
    <property type="entry name" value="M28_fam"/>
</dbReference>
<evidence type="ECO:0000256" key="1">
    <source>
        <dbReference type="SAM" id="SignalP"/>
    </source>
</evidence>
<dbReference type="PANTHER" id="PTHR12147">
    <property type="entry name" value="METALLOPEPTIDASE M28 FAMILY MEMBER"/>
    <property type="match status" value="1"/>
</dbReference>
<dbReference type="SUPFAM" id="SSF53187">
    <property type="entry name" value="Zn-dependent exopeptidases"/>
    <property type="match status" value="1"/>
</dbReference>
<protein>
    <recommendedName>
        <fullName evidence="2">Peptidase M28 domain-containing protein</fullName>
    </recommendedName>
</protein>
<evidence type="ECO:0000313" key="3">
    <source>
        <dbReference type="EMBL" id="MBC6493190.1"/>
    </source>
</evidence>
<feature type="chain" id="PRO_5046541281" description="Peptidase M28 domain-containing protein" evidence="1">
    <location>
        <begin position="18"/>
        <end position="322"/>
    </location>
</feature>
<dbReference type="RefSeq" id="WP_187258510.1">
    <property type="nucleotide sequence ID" value="NZ_JBHULF010000009.1"/>
</dbReference>
<name>A0ABR7MDS6_9BACT</name>
<feature type="domain" description="Peptidase M28" evidence="2">
    <location>
        <begin position="107"/>
        <end position="303"/>
    </location>
</feature>
<accession>A0ABR7MDS6</accession>
<dbReference type="PANTHER" id="PTHR12147:SF26">
    <property type="entry name" value="PEPTIDASE M28 DOMAIN-CONTAINING PROTEIN"/>
    <property type="match status" value="1"/>
</dbReference>
<proteinExistence type="predicted"/>
<comment type="caution">
    <text evidence="3">The sequence shown here is derived from an EMBL/GenBank/DDBJ whole genome shotgun (WGS) entry which is preliminary data.</text>
</comment>
<evidence type="ECO:0000313" key="4">
    <source>
        <dbReference type="Proteomes" id="UP000765802"/>
    </source>
</evidence>
<dbReference type="InterPro" id="IPR007484">
    <property type="entry name" value="Peptidase_M28"/>
</dbReference>
<feature type="signal peptide" evidence="1">
    <location>
        <begin position="1"/>
        <end position="17"/>
    </location>
</feature>
<organism evidence="3 4">
    <name type="scientific">Flavihumibacter stibioxidans</name>
    <dbReference type="NCBI Taxonomy" id="1834163"/>
    <lineage>
        <taxon>Bacteria</taxon>
        <taxon>Pseudomonadati</taxon>
        <taxon>Bacteroidota</taxon>
        <taxon>Chitinophagia</taxon>
        <taxon>Chitinophagales</taxon>
        <taxon>Chitinophagaceae</taxon>
        <taxon>Flavihumibacter</taxon>
    </lineage>
</organism>
<reference evidence="3 4" key="1">
    <citation type="submission" date="2016-07" db="EMBL/GenBank/DDBJ databases">
        <title>Genome analysis of Flavihumibacter stibioxidans YS-17.</title>
        <authorList>
            <person name="Shi K."/>
            <person name="Han Y."/>
            <person name="Wang G."/>
        </authorList>
    </citation>
    <scope>NUCLEOTIDE SEQUENCE [LARGE SCALE GENOMIC DNA]</scope>
    <source>
        <strain evidence="3 4">YS-17</strain>
    </source>
</reference>
<dbReference type="Proteomes" id="UP000765802">
    <property type="component" value="Unassembled WGS sequence"/>
</dbReference>